<keyword evidence="4 8" id="KW-0560">Oxidoreductase</keyword>
<evidence type="ECO:0000256" key="3">
    <source>
        <dbReference type="ARBA" id="ARBA00022723"/>
    </source>
</evidence>
<dbReference type="Pfam" id="PF00067">
    <property type="entry name" value="p450"/>
    <property type="match status" value="1"/>
</dbReference>
<dbReference type="InterPro" id="IPR017972">
    <property type="entry name" value="Cyt_P450_CS"/>
</dbReference>
<dbReference type="GO" id="GO:0004497">
    <property type="term" value="F:monooxygenase activity"/>
    <property type="evidence" value="ECO:0007669"/>
    <property type="project" value="UniProtKB-KW"/>
</dbReference>
<dbReference type="PROSITE" id="PS00086">
    <property type="entry name" value="CYTOCHROME_P450"/>
    <property type="match status" value="1"/>
</dbReference>
<keyword evidence="3 7" id="KW-0479">Metal-binding</keyword>
<dbReference type="InterPro" id="IPR001128">
    <property type="entry name" value="Cyt_P450"/>
</dbReference>
<accession>A0A6A5TDK9</accession>
<keyword evidence="7 8" id="KW-0349">Heme</keyword>
<evidence type="ECO:0000256" key="7">
    <source>
        <dbReference type="PIRSR" id="PIRSR602401-1"/>
    </source>
</evidence>
<keyword evidence="10" id="KW-1185">Reference proteome</keyword>
<comment type="similarity">
    <text evidence="2 8">Belongs to the cytochrome P450 family.</text>
</comment>
<organism evidence="9 10">
    <name type="scientific">Byssothecium circinans</name>
    <dbReference type="NCBI Taxonomy" id="147558"/>
    <lineage>
        <taxon>Eukaryota</taxon>
        <taxon>Fungi</taxon>
        <taxon>Dikarya</taxon>
        <taxon>Ascomycota</taxon>
        <taxon>Pezizomycotina</taxon>
        <taxon>Dothideomycetes</taxon>
        <taxon>Pleosporomycetidae</taxon>
        <taxon>Pleosporales</taxon>
        <taxon>Massarineae</taxon>
        <taxon>Massarinaceae</taxon>
        <taxon>Byssothecium</taxon>
    </lineage>
</organism>
<dbReference type="PRINTS" id="PR00463">
    <property type="entry name" value="EP450I"/>
</dbReference>
<proteinExistence type="inferred from homology"/>
<dbReference type="InterPro" id="IPR036396">
    <property type="entry name" value="Cyt_P450_sf"/>
</dbReference>
<evidence type="ECO:0000313" key="10">
    <source>
        <dbReference type="Proteomes" id="UP000800035"/>
    </source>
</evidence>
<evidence type="ECO:0000256" key="8">
    <source>
        <dbReference type="RuleBase" id="RU000461"/>
    </source>
</evidence>
<evidence type="ECO:0000256" key="4">
    <source>
        <dbReference type="ARBA" id="ARBA00023002"/>
    </source>
</evidence>
<dbReference type="GO" id="GO:0005506">
    <property type="term" value="F:iron ion binding"/>
    <property type="evidence" value="ECO:0007669"/>
    <property type="project" value="InterPro"/>
</dbReference>
<protein>
    <submittedName>
        <fullName evidence="9">Cytochrome P450</fullName>
    </submittedName>
</protein>
<reference evidence="9" key="1">
    <citation type="journal article" date="2020" name="Stud. Mycol.">
        <title>101 Dothideomycetes genomes: a test case for predicting lifestyles and emergence of pathogens.</title>
        <authorList>
            <person name="Haridas S."/>
            <person name="Albert R."/>
            <person name="Binder M."/>
            <person name="Bloem J."/>
            <person name="Labutti K."/>
            <person name="Salamov A."/>
            <person name="Andreopoulos B."/>
            <person name="Baker S."/>
            <person name="Barry K."/>
            <person name="Bills G."/>
            <person name="Bluhm B."/>
            <person name="Cannon C."/>
            <person name="Castanera R."/>
            <person name="Culley D."/>
            <person name="Daum C."/>
            <person name="Ezra D."/>
            <person name="Gonzalez J."/>
            <person name="Henrissat B."/>
            <person name="Kuo A."/>
            <person name="Liang C."/>
            <person name="Lipzen A."/>
            <person name="Lutzoni F."/>
            <person name="Magnuson J."/>
            <person name="Mondo S."/>
            <person name="Nolan M."/>
            <person name="Ohm R."/>
            <person name="Pangilinan J."/>
            <person name="Park H.-J."/>
            <person name="Ramirez L."/>
            <person name="Alfaro M."/>
            <person name="Sun H."/>
            <person name="Tritt A."/>
            <person name="Yoshinaga Y."/>
            <person name="Zwiers L.-H."/>
            <person name="Turgeon B."/>
            <person name="Goodwin S."/>
            <person name="Spatafora J."/>
            <person name="Crous P."/>
            <person name="Grigoriev I."/>
        </authorList>
    </citation>
    <scope>NUCLEOTIDE SEQUENCE</scope>
    <source>
        <strain evidence="9">CBS 675.92</strain>
    </source>
</reference>
<sequence length="224" mass="26014">MEDSYWLVREGRRQLRLLLFHLLQNSSFRIKLTKEFCQAIPDPRNSPPWQKLEQPPLLRATILEAHRVQAVITSRLIRIAPNEVLKFRYWSIPAGTPVSTSTHFIHLDPNYFPNPHRFDPDRWFGATRGMEKYVIPFSKGGRACIGLHLASAELFLAVANLFRRFEFRLYETTSRDVEITWDGFSGGFRPDSKGIRVKVVRENKPRTYRISNVTSSLISKPKST</sequence>
<name>A0A6A5TDK9_9PLEO</name>
<keyword evidence="6 8" id="KW-0503">Monooxygenase</keyword>
<dbReference type="EMBL" id="ML977047">
    <property type="protein sequence ID" value="KAF1948846.1"/>
    <property type="molecule type" value="Genomic_DNA"/>
</dbReference>
<evidence type="ECO:0000256" key="1">
    <source>
        <dbReference type="ARBA" id="ARBA00001971"/>
    </source>
</evidence>
<evidence type="ECO:0000256" key="5">
    <source>
        <dbReference type="ARBA" id="ARBA00023004"/>
    </source>
</evidence>
<dbReference type="InterPro" id="IPR002401">
    <property type="entry name" value="Cyt_P450_E_grp-I"/>
</dbReference>
<dbReference type="SUPFAM" id="SSF48264">
    <property type="entry name" value="Cytochrome P450"/>
    <property type="match status" value="1"/>
</dbReference>
<evidence type="ECO:0000256" key="2">
    <source>
        <dbReference type="ARBA" id="ARBA00010617"/>
    </source>
</evidence>
<dbReference type="OrthoDB" id="3945418at2759"/>
<feature type="binding site" description="axial binding residue" evidence="7">
    <location>
        <position position="144"/>
    </location>
    <ligand>
        <name>heme</name>
        <dbReference type="ChEBI" id="CHEBI:30413"/>
    </ligand>
    <ligandPart>
        <name>Fe</name>
        <dbReference type="ChEBI" id="CHEBI:18248"/>
    </ligandPart>
</feature>
<dbReference type="Proteomes" id="UP000800035">
    <property type="component" value="Unassembled WGS sequence"/>
</dbReference>
<dbReference type="AlphaFoldDB" id="A0A6A5TDK9"/>
<evidence type="ECO:0000256" key="6">
    <source>
        <dbReference type="ARBA" id="ARBA00023033"/>
    </source>
</evidence>
<dbReference type="PANTHER" id="PTHR24305:SF157">
    <property type="entry name" value="N-ACETYLTRYPTOPHAN 6-HYDROXYLASE IVOC-RELATED"/>
    <property type="match status" value="1"/>
</dbReference>
<dbReference type="InterPro" id="IPR050121">
    <property type="entry name" value="Cytochrome_P450_monoxygenase"/>
</dbReference>
<dbReference type="GO" id="GO:0020037">
    <property type="term" value="F:heme binding"/>
    <property type="evidence" value="ECO:0007669"/>
    <property type="project" value="InterPro"/>
</dbReference>
<keyword evidence="5 7" id="KW-0408">Iron</keyword>
<dbReference type="GO" id="GO:0016705">
    <property type="term" value="F:oxidoreductase activity, acting on paired donors, with incorporation or reduction of molecular oxygen"/>
    <property type="evidence" value="ECO:0007669"/>
    <property type="project" value="InterPro"/>
</dbReference>
<comment type="cofactor">
    <cofactor evidence="1 7">
        <name>heme</name>
        <dbReference type="ChEBI" id="CHEBI:30413"/>
    </cofactor>
</comment>
<gene>
    <name evidence="9" type="ORF">CC80DRAFT_295792</name>
</gene>
<dbReference type="PANTHER" id="PTHR24305">
    <property type="entry name" value="CYTOCHROME P450"/>
    <property type="match status" value="1"/>
</dbReference>
<evidence type="ECO:0000313" key="9">
    <source>
        <dbReference type="EMBL" id="KAF1948846.1"/>
    </source>
</evidence>
<dbReference type="Gene3D" id="1.10.630.10">
    <property type="entry name" value="Cytochrome P450"/>
    <property type="match status" value="1"/>
</dbReference>